<accession>A0A1M7D8X6</accession>
<dbReference type="InterPro" id="IPR026444">
    <property type="entry name" value="Secre_tail"/>
</dbReference>
<dbReference type="InterPro" id="IPR005046">
    <property type="entry name" value="DUF285"/>
</dbReference>
<organism evidence="4 5">
    <name type="scientific">Chryseobacterium polytrichastri</name>
    <dbReference type="NCBI Taxonomy" id="1302687"/>
    <lineage>
        <taxon>Bacteria</taxon>
        <taxon>Pseudomonadati</taxon>
        <taxon>Bacteroidota</taxon>
        <taxon>Flavobacteriia</taxon>
        <taxon>Flavobacteriales</taxon>
        <taxon>Weeksellaceae</taxon>
        <taxon>Chryseobacterium group</taxon>
        <taxon>Chryseobacterium</taxon>
    </lineage>
</organism>
<name>A0A1M7D8X6_9FLAO</name>
<evidence type="ECO:0000259" key="3">
    <source>
        <dbReference type="Pfam" id="PF18962"/>
    </source>
</evidence>
<evidence type="ECO:0000313" key="4">
    <source>
        <dbReference type="EMBL" id="SHL75905.1"/>
    </source>
</evidence>
<evidence type="ECO:0000256" key="2">
    <source>
        <dbReference type="SAM" id="SignalP"/>
    </source>
</evidence>
<dbReference type="Proteomes" id="UP000184364">
    <property type="component" value="Unassembled WGS sequence"/>
</dbReference>
<evidence type="ECO:0000256" key="1">
    <source>
        <dbReference type="ARBA" id="ARBA00022729"/>
    </source>
</evidence>
<dbReference type="NCBIfam" id="TIGR04183">
    <property type="entry name" value="Por_Secre_tail"/>
    <property type="match status" value="1"/>
</dbReference>
<reference evidence="5" key="1">
    <citation type="submission" date="2016-11" db="EMBL/GenBank/DDBJ databases">
        <authorList>
            <person name="Varghese N."/>
            <person name="Submissions S."/>
        </authorList>
    </citation>
    <scope>NUCLEOTIDE SEQUENCE [LARGE SCALE GENOMIC DNA]</scope>
    <source>
        <strain evidence="5">DSM 26899</strain>
    </source>
</reference>
<dbReference type="STRING" id="1302687.SAMN05444267_102434"/>
<feature type="chain" id="PRO_5012793959" evidence="2">
    <location>
        <begin position="21"/>
        <end position="539"/>
    </location>
</feature>
<proteinExistence type="predicted"/>
<dbReference type="RefSeq" id="WP_073294219.1">
    <property type="nucleotide sequence ID" value="NZ_FRAV01000024.1"/>
</dbReference>
<keyword evidence="1 2" id="KW-0732">Signal</keyword>
<feature type="signal peptide" evidence="2">
    <location>
        <begin position="1"/>
        <end position="20"/>
    </location>
</feature>
<dbReference type="Pfam" id="PF18962">
    <property type="entry name" value="Por_Secre_tail"/>
    <property type="match status" value="1"/>
</dbReference>
<gene>
    <name evidence="4" type="ORF">SAMN05444267_102434</name>
</gene>
<dbReference type="EMBL" id="FRAV01000024">
    <property type="protein sequence ID" value="SHL75905.1"/>
    <property type="molecule type" value="Genomic_DNA"/>
</dbReference>
<sequence length="539" mass="60731">MYKKLLPFLFLVVSFHFVKAQNEFTTIWKVGPLGDPAVQAPSQAANNQIWFPGIGQNFTIAWEEVGYPQHNAILTNVTSTKQVLIDFGTALNPVPSEIKYRVKVSNGNGIFQQIRFGQSIVSPITQDTPLFYNLGSADKLLEVEHWGTIQWTSMFCAFVGCNSLKITATDIPNFSGTTDLSYMFYNAPNLIVSPSFYTWNTSTIKNFQAMFGYSYQQVINDTFDAPLYWDTSAGENFSYMFYGRQAFNQNISNWNMMSAINLKHMFNGTTAFNQSLNNWNVSNVTNMNHMFYYSAYNQPLNNWNTSSVTDMSSMFSVSKFNQPINSWNISNVTTIQSMFHDADFFNQSLASWNTANIINASYAFAGADSFNQNLASWNLNSLTNATHSIGASGIDCINYSNTIEGWANNPNTPNNVPFMALPFVKYSPDVIPQRNILISKGWLIMGDTLGTCQIIRENLSTSENSLSQISIYPNPAQDIVYVKNLSDAKNFIITDLSGRIITKDTFQNDHINISNLIKGSYILQIIAKDKIHTFKFIKK</sequence>
<feature type="domain" description="Secretion system C-terminal sorting" evidence="3">
    <location>
        <begin position="471"/>
        <end position="536"/>
    </location>
</feature>
<dbReference type="OrthoDB" id="9813840at2"/>
<protein>
    <submittedName>
        <fullName evidence="4">Por secretion system C-terminal sorting domain-containing protein</fullName>
    </submittedName>
</protein>
<keyword evidence="5" id="KW-1185">Reference proteome</keyword>
<dbReference type="AlphaFoldDB" id="A0A1M7D8X6"/>
<evidence type="ECO:0000313" key="5">
    <source>
        <dbReference type="Proteomes" id="UP000184364"/>
    </source>
</evidence>
<dbReference type="Pfam" id="PF03382">
    <property type="entry name" value="DUF285"/>
    <property type="match status" value="2"/>
</dbReference>